<dbReference type="EMBL" id="UINC01001272">
    <property type="protein sequence ID" value="SUZ76280.1"/>
    <property type="molecule type" value="Genomic_DNA"/>
</dbReference>
<dbReference type="PROSITE" id="PS50206">
    <property type="entry name" value="RHODANESE_3"/>
    <property type="match status" value="2"/>
</dbReference>
<reference evidence="4" key="1">
    <citation type="submission" date="2018-05" db="EMBL/GenBank/DDBJ databases">
        <authorList>
            <person name="Lanie J.A."/>
            <person name="Ng W.-L."/>
            <person name="Kazmierczak K.M."/>
            <person name="Andrzejewski T.M."/>
            <person name="Davidsen T.M."/>
            <person name="Wayne K.J."/>
            <person name="Tettelin H."/>
            <person name="Glass J.I."/>
            <person name="Rusch D."/>
            <person name="Podicherti R."/>
            <person name="Tsui H.-C.T."/>
            <person name="Winkler M.E."/>
        </authorList>
    </citation>
    <scope>NUCLEOTIDE SEQUENCE</scope>
</reference>
<accession>A0A381QB91</accession>
<evidence type="ECO:0000256" key="2">
    <source>
        <dbReference type="SAM" id="MobiDB-lite"/>
    </source>
</evidence>
<dbReference type="CDD" id="cd01448">
    <property type="entry name" value="TST_Repeat_1"/>
    <property type="match status" value="1"/>
</dbReference>
<proteinExistence type="predicted"/>
<feature type="region of interest" description="Disordered" evidence="2">
    <location>
        <begin position="135"/>
        <end position="162"/>
    </location>
</feature>
<keyword evidence="1" id="KW-0677">Repeat</keyword>
<name>A0A381QB91_9ZZZZ</name>
<feature type="domain" description="Rhodanese" evidence="3">
    <location>
        <begin position="32"/>
        <end position="140"/>
    </location>
</feature>
<dbReference type="InterPro" id="IPR051126">
    <property type="entry name" value="Thiosulfate_sulfurtransferase"/>
</dbReference>
<evidence type="ECO:0000313" key="4">
    <source>
        <dbReference type="EMBL" id="SUZ76280.1"/>
    </source>
</evidence>
<evidence type="ECO:0000259" key="3">
    <source>
        <dbReference type="PROSITE" id="PS50206"/>
    </source>
</evidence>
<dbReference type="Gene3D" id="3.40.250.10">
    <property type="entry name" value="Rhodanese-like domain"/>
    <property type="match status" value="2"/>
</dbReference>
<dbReference type="Pfam" id="PF00581">
    <property type="entry name" value="Rhodanese"/>
    <property type="match status" value="2"/>
</dbReference>
<dbReference type="CDD" id="cd01449">
    <property type="entry name" value="TST_Repeat_2"/>
    <property type="match status" value="1"/>
</dbReference>
<dbReference type="InterPro" id="IPR001763">
    <property type="entry name" value="Rhodanese-like_dom"/>
</dbReference>
<evidence type="ECO:0000256" key="1">
    <source>
        <dbReference type="ARBA" id="ARBA00022737"/>
    </source>
</evidence>
<protein>
    <recommendedName>
        <fullName evidence="3">Rhodanese domain-containing protein</fullName>
    </recommendedName>
</protein>
<dbReference type="InterPro" id="IPR001307">
    <property type="entry name" value="Thiosulphate_STrfase_CS"/>
</dbReference>
<dbReference type="PANTHER" id="PTHR43855">
    <property type="entry name" value="THIOSULFATE SULFURTRANSFERASE"/>
    <property type="match status" value="1"/>
</dbReference>
<feature type="domain" description="Rhodanese" evidence="3">
    <location>
        <begin position="183"/>
        <end position="288"/>
    </location>
</feature>
<dbReference type="PANTHER" id="PTHR43855:SF1">
    <property type="entry name" value="THIOSULFATE SULFURTRANSFERASE"/>
    <property type="match status" value="1"/>
</dbReference>
<sequence>MTPAPAPQDEQSAGPVLPGILVDPEWLEAHLDDRLVRIADLRDQEAYQGEHIPGAVQLDLEDIGEIRDGCENAVLRPLDFWRAMARIGVSSGDTVVAYDDHWGLPSARLIWALHYYGEKAVAVLNGGWDRWQEEGRPTAGVRGSDGAAPTNSVGPEPEGRNDFEARTNPEVAADFEWLAGRVAREAVILLDTRSHTEFDQGHLPGAKSWDWFNAVPVGSWECSRDPEALRSELAGLGVHPSDEVVVYCRSGMRAAHTYVVLRHAGFPRVRLYDGSWQEWSAKGAPSHHG</sequence>
<dbReference type="InterPro" id="IPR036873">
    <property type="entry name" value="Rhodanese-like_dom_sf"/>
</dbReference>
<dbReference type="AlphaFoldDB" id="A0A381QB91"/>
<dbReference type="SUPFAM" id="SSF52821">
    <property type="entry name" value="Rhodanese/Cell cycle control phosphatase"/>
    <property type="match status" value="2"/>
</dbReference>
<dbReference type="GO" id="GO:0004792">
    <property type="term" value="F:thiosulfate-cyanide sulfurtransferase activity"/>
    <property type="evidence" value="ECO:0007669"/>
    <property type="project" value="InterPro"/>
</dbReference>
<gene>
    <name evidence="4" type="ORF">METZ01_LOCUS29134</name>
</gene>
<dbReference type="PROSITE" id="PS00683">
    <property type="entry name" value="RHODANESE_2"/>
    <property type="match status" value="1"/>
</dbReference>
<dbReference type="PROSITE" id="PS00380">
    <property type="entry name" value="RHODANESE_1"/>
    <property type="match status" value="1"/>
</dbReference>
<dbReference type="SMART" id="SM00450">
    <property type="entry name" value="RHOD"/>
    <property type="match status" value="2"/>
</dbReference>
<organism evidence="4">
    <name type="scientific">marine metagenome</name>
    <dbReference type="NCBI Taxonomy" id="408172"/>
    <lineage>
        <taxon>unclassified sequences</taxon>
        <taxon>metagenomes</taxon>
        <taxon>ecological metagenomes</taxon>
    </lineage>
</organism>